<dbReference type="Pfam" id="PF01131">
    <property type="entry name" value="Topoisom_bac"/>
    <property type="match status" value="1"/>
</dbReference>
<sequence>MTKLIICEKPKVAKKIGNALGKAKKKSYKGVPYYEVERNGEKIIVASAVGHLFTLEEDSKNRKFGEYPVFCVKWVPAWIVKGKEYVKKYIDTLKKLSKNVDDIYIATDWDIEGELIGYHVLYYICGRRNAKRMRFSSLTKEEIVKAYENPDRIDFGLVDAGESRHKLDWYYGINVSRALMQSLKAVNRWRTMSTGRVQGPTLAFLVERELEIKNFQSRKYWVIEGLLEGDIKVIHSREKFWNEGEAKDIYSKIKDKKEGMILKIERREKNIKPFPPFDLGTLQREAYRIYKISPKETQEIAQRLYEKGYCSYPRTNSQKLPDNWEYLENILKKITEIEEYREYAEKIIKEGRKPVKGEKEDPAHPAIHIVDIPEEPLTSKERKIYDLIARRTLGAFWDDMRREYINIYLDIGGELFKLSGARTLNEGWHEIYYFTEFKEKEIPNFREGNVASIKKIILEERRTKPPKRYSMSSIIKELEKRRLGTKSTRAEIVEKLIKRGYVVEEKGYLRVTNLGMAVIETLKKYCPEIVEEGMTRDMEDKLEKVQRGEVRKEDVLKEAEKRLRKILQEVKSKEVEIGRELISKIEKDKDIKTSGRCPKCGGYLVVRRSKYGMFLGCSNYPKCRYIENVDKK</sequence>
<dbReference type="GO" id="GO:0003677">
    <property type="term" value="F:DNA binding"/>
    <property type="evidence" value="ECO:0007669"/>
    <property type="project" value="UniProtKB-KW"/>
</dbReference>
<feature type="site" description="Interaction with DNA" evidence="11">
    <location>
        <position position="168"/>
    </location>
</feature>
<dbReference type="SMART" id="SM00437">
    <property type="entry name" value="TOP1Ac"/>
    <property type="match status" value="1"/>
</dbReference>
<dbReference type="SUPFAM" id="SSF56712">
    <property type="entry name" value="Prokaryotic type I DNA topoisomerase"/>
    <property type="match status" value="1"/>
</dbReference>
<dbReference type="SUPFAM" id="SSF57783">
    <property type="entry name" value="Zinc beta-ribbon"/>
    <property type="match status" value="1"/>
</dbReference>
<feature type="site" description="Interaction with DNA" evidence="11">
    <location>
        <position position="314"/>
    </location>
</feature>
<evidence type="ECO:0000259" key="14">
    <source>
        <dbReference type="PROSITE" id="PS52039"/>
    </source>
</evidence>
<evidence type="ECO:0000256" key="9">
    <source>
        <dbReference type="ARBA" id="ARBA00023125"/>
    </source>
</evidence>
<dbReference type="NCBIfam" id="TIGR01057">
    <property type="entry name" value="topA_arch"/>
    <property type="match status" value="1"/>
</dbReference>
<evidence type="ECO:0000256" key="6">
    <source>
        <dbReference type="ARBA" id="ARBA00022833"/>
    </source>
</evidence>
<dbReference type="InterPro" id="IPR003601">
    <property type="entry name" value="Topo_IA_2"/>
</dbReference>
<dbReference type="PROSITE" id="PS52039">
    <property type="entry name" value="TOPO_IA_2"/>
    <property type="match status" value="1"/>
</dbReference>
<dbReference type="InterPro" id="IPR028612">
    <property type="entry name" value="Topoisom_1_IA"/>
</dbReference>
<dbReference type="Proteomes" id="UP000290527">
    <property type="component" value="Unassembled WGS sequence"/>
</dbReference>
<dbReference type="CDD" id="cd00186">
    <property type="entry name" value="TOP1Ac"/>
    <property type="match status" value="1"/>
</dbReference>
<dbReference type="InterPro" id="IPR013497">
    <property type="entry name" value="Topo_IA_cen"/>
</dbReference>
<keyword evidence="10 11" id="KW-0413">Isomerase</keyword>
<dbReference type="InterPro" id="IPR006171">
    <property type="entry name" value="TOPRIM_dom"/>
</dbReference>
<dbReference type="HAMAP" id="MF_00952">
    <property type="entry name" value="Topoisom_1_prok"/>
    <property type="match status" value="1"/>
</dbReference>
<dbReference type="InterPro" id="IPR005739">
    <property type="entry name" value="TopoI_arch"/>
</dbReference>
<evidence type="ECO:0000259" key="13">
    <source>
        <dbReference type="PROSITE" id="PS50880"/>
    </source>
</evidence>
<protein>
    <recommendedName>
        <fullName evidence="11">DNA topoisomerase 1</fullName>
        <ecNumber evidence="11">5.6.2.1</ecNumber>
    </recommendedName>
    <alternativeName>
        <fullName evidence="11">DNA topoisomerase I</fullName>
    </alternativeName>
</protein>
<dbReference type="PANTHER" id="PTHR11390:SF26">
    <property type="entry name" value="DNA TOPOISOMERASE 1"/>
    <property type="match status" value="1"/>
</dbReference>
<evidence type="ECO:0000256" key="5">
    <source>
        <dbReference type="ARBA" id="ARBA00022771"/>
    </source>
</evidence>
<evidence type="ECO:0000313" key="16">
    <source>
        <dbReference type="Proteomes" id="UP000290527"/>
    </source>
</evidence>
<keyword evidence="3" id="KW-0479">Metal-binding</keyword>
<evidence type="ECO:0000256" key="11">
    <source>
        <dbReference type="HAMAP-Rule" id="MF_00952"/>
    </source>
</evidence>
<comment type="subunit">
    <text evidence="11">Monomer.</text>
</comment>
<dbReference type="GO" id="GO:0006281">
    <property type="term" value="P:DNA repair"/>
    <property type="evidence" value="ECO:0007669"/>
    <property type="project" value="TreeGrafter"/>
</dbReference>
<comment type="similarity">
    <text evidence="2 11">Belongs to the type IA topoisomerase family.</text>
</comment>
<dbReference type="GO" id="GO:0005694">
    <property type="term" value="C:chromosome"/>
    <property type="evidence" value="ECO:0007669"/>
    <property type="project" value="InterPro"/>
</dbReference>
<gene>
    <name evidence="11" type="primary">topA</name>
    <name evidence="15" type="ORF">MHHB_P0517</name>
</gene>
<feature type="domain" description="Topo IA-type catalytic" evidence="14">
    <location>
        <begin position="154"/>
        <end position="567"/>
    </location>
</feature>
<dbReference type="SMART" id="SM00436">
    <property type="entry name" value="TOP1Bc"/>
    <property type="match status" value="1"/>
</dbReference>
<dbReference type="Pfam" id="PF01751">
    <property type="entry name" value="Toprim"/>
    <property type="match status" value="1"/>
</dbReference>
<evidence type="ECO:0000256" key="1">
    <source>
        <dbReference type="ARBA" id="ARBA00000213"/>
    </source>
</evidence>
<proteinExistence type="inferred from homology"/>
<dbReference type="PRINTS" id="PR00417">
    <property type="entry name" value="PRTPISMRASEI"/>
</dbReference>
<accession>A0A401HPT6</accession>
<dbReference type="InterPro" id="IPR013498">
    <property type="entry name" value="Topo_IA_Znf"/>
</dbReference>
<dbReference type="GO" id="GO:0008270">
    <property type="term" value="F:zinc ion binding"/>
    <property type="evidence" value="ECO:0007669"/>
    <property type="project" value="UniProtKB-KW"/>
</dbReference>
<evidence type="ECO:0000256" key="2">
    <source>
        <dbReference type="ARBA" id="ARBA00009446"/>
    </source>
</evidence>
<dbReference type="SMART" id="SM00493">
    <property type="entry name" value="TOPRIM"/>
    <property type="match status" value="1"/>
</dbReference>
<dbReference type="OrthoDB" id="30963at2157"/>
<dbReference type="InterPro" id="IPR000380">
    <property type="entry name" value="Topo_IA"/>
</dbReference>
<dbReference type="InterPro" id="IPR003602">
    <property type="entry name" value="Topo_IA_DNA-bd_dom"/>
</dbReference>
<feature type="active site" description="O-(5'-phospho-DNA)-tyrosine intermediate" evidence="11">
    <location>
        <position position="312"/>
    </location>
</feature>
<comment type="function">
    <text evidence="11">Releases the supercoiling and torsional tension of DNA, which is introduced during the DNA replication and transcription, by transiently cleaving and rejoining one strand of the DNA duplex. Introduces a single-strand break via transesterification at a target site in duplex DNA. The scissile phosphodiester is attacked by the catalytic tyrosine of the enzyme, resulting in the formation of a DNA-(5'-phosphotyrosyl)-enzyme intermediate and the expulsion of a 3'-OH DNA strand. The free DNA strand then undergoes passage around the unbroken strand, thus removing DNA supercoils. Finally, in the religation step, the DNA 3'-OH attacks the covalent intermediate to expel the active-site tyrosine and restore the DNA phosphodiester backbone.</text>
</comment>
<keyword evidence="12" id="KW-0175">Coiled coil</keyword>
<feature type="site" description="Interaction with DNA" evidence="11">
    <location>
        <position position="51"/>
    </location>
</feature>
<keyword evidence="6" id="KW-0862">Zinc</keyword>
<keyword evidence="8 11" id="KW-0799">Topoisomerase</keyword>
<dbReference type="EC" id="5.6.2.1" evidence="11"/>
<dbReference type="InterPro" id="IPR023405">
    <property type="entry name" value="Topo_IA_core_domain"/>
</dbReference>
<dbReference type="GO" id="GO:0006310">
    <property type="term" value="P:DNA recombination"/>
    <property type="evidence" value="ECO:0007669"/>
    <property type="project" value="TreeGrafter"/>
</dbReference>
<dbReference type="Gene3D" id="3.40.50.140">
    <property type="match status" value="1"/>
</dbReference>
<keyword evidence="16" id="KW-1185">Reference proteome</keyword>
<dbReference type="CDD" id="cd03362">
    <property type="entry name" value="TOPRIM_TopoIA_TopoIII"/>
    <property type="match status" value="1"/>
</dbReference>
<evidence type="ECO:0000256" key="3">
    <source>
        <dbReference type="ARBA" id="ARBA00022723"/>
    </source>
</evidence>
<dbReference type="InterPro" id="IPR034144">
    <property type="entry name" value="TOPRIM_TopoIII"/>
</dbReference>
<dbReference type="InterPro" id="IPR013824">
    <property type="entry name" value="Topo_IA_cen_sub1"/>
</dbReference>
<keyword evidence="9 11" id="KW-0238">DNA-binding</keyword>
<dbReference type="PROSITE" id="PS50880">
    <property type="entry name" value="TOPRIM"/>
    <property type="match status" value="1"/>
</dbReference>
<comment type="caution">
    <text evidence="15">The sequence shown here is derived from an EMBL/GenBank/DDBJ whole genome shotgun (WGS) entry which is preliminary data.</text>
</comment>
<keyword evidence="7" id="KW-0460">Magnesium</keyword>
<dbReference type="Gene3D" id="1.10.290.10">
    <property type="entry name" value="Topoisomerase I, domain 4"/>
    <property type="match status" value="1"/>
</dbReference>
<feature type="domain" description="Toprim" evidence="13">
    <location>
        <begin position="2"/>
        <end position="140"/>
    </location>
</feature>
<name>A0A401HPT6_9EURY</name>
<evidence type="ECO:0000256" key="7">
    <source>
        <dbReference type="ARBA" id="ARBA00022842"/>
    </source>
</evidence>
<dbReference type="RefSeq" id="WP_131007079.1">
    <property type="nucleotide sequence ID" value="NZ_BFAX01000003.1"/>
</dbReference>
<feature type="site" description="Interaction with DNA" evidence="11">
    <location>
        <position position="499"/>
    </location>
</feature>
<reference evidence="15 16" key="1">
    <citation type="journal article" date="2019" name="Int. J. Syst. Evol. Microbiol.">
        <title>Methanofervidicoccus abyssi gen. nov., sp. nov., a hydrogenotrophic methanogen, isolated from a hydrothermal vent chimney in the Mid-Cayman Spreading Center, the Caribbean Sea.</title>
        <authorList>
            <person name="Sakai S."/>
            <person name="Takaki Y."/>
            <person name="Miyazaki M."/>
            <person name="Ogawara M."/>
            <person name="Yanagawa K."/>
            <person name="Miyazaki J."/>
            <person name="Takai K."/>
        </authorList>
    </citation>
    <scope>NUCLEOTIDE SEQUENCE [LARGE SCALE GENOMIC DNA]</scope>
    <source>
        <strain evidence="15 16">HHB</strain>
    </source>
</reference>
<dbReference type="GO" id="GO:0003917">
    <property type="term" value="F:DNA topoisomerase type I (single strand cut, ATP-independent) activity"/>
    <property type="evidence" value="ECO:0007669"/>
    <property type="project" value="UniProtKB-UniRule"/>
</dbReference>
<dbReference type="AlphaFoldDB" id="A0A401HPT6"/>
<dbReference type="Gene3D" id="2.70.20.10">
    <property type="entry name" value="Topoisomerase I, domain 3"/>
    <property type="match status" value="1"/>
</dbReference>
<evidence type="ECO:0000256" key="10">
    <source>
        <dbReference type="ARBA" id="ARBA00023235"/>
    </source>
</evidence>
<dbReference type="InterPro" id="IPR013825">
    <property type="entry name" value="Topo_IA_cen_sub2"/>
</dbReference>
<organism evidence="15 16">
    <name type="scientific">Methanofervidicoccus abyssi</name>
    <dbReference type="NCBI Taxonomy" id="2082189"/>
    <lineage>
        <taxon>Archaea</taxon>
        <taxon>Methanobacteriati</taxon>
        <taxon>Methanobacteriota</taxon>
        <taxon>Methanomada group</taxon>
        <taxon>Methanococci</taxon>
        <taxon>Methanococcales</taxon>
        <taxon>Methanofervidicoccus</taxon>
    </lineage>
</organism>
<keyword evidence="5" id="KW-0863">Zinc-finger</keyword>
<comment type="catalytic activity">
    <reaction evidence="1 11">
        <text>ATP-independent breakage of single-stranded DNA, followed by passage and rejoining.</text>
        <dbReference type="EC" id="5.6.2.1"/>
    </reaction>
</comment>
<evidence type="ECO:0000256" key="12">
    <source>
        <dbReference type="SAM" id="Coils"/>
    </source>
</evidence>
<keyword evidence="4" id="KW-0677">Repeat</keyword>
<feature type="coiled-coil region" evidence="12">
    <location>
        <begin position="542"/>
        <end position="576"/>
    </location>
</feature>
<dbReference type="Pfam" id="PF01396">
    <property type="entry name" value="Zn_ribbon_Top1"/>
    <property type="match status" value="1"/>
</dbReference>
<evidence type="ECO:0000256" key="8">
    <source>
        <dbReference type="ARBA" id="ARBA00023029"/>
    </source>
</evidence>
<feature type="site" description="Interaction with DNA" evidence="11">
    <location>
        <position position="164"/>
    </location>
</feature>
<dbReference type="GO" id="GO:0006265">
    <property type="term" value="P:DNA topological change"/>
    <property type="evidence" value="ECO:0007669"/>
    <property type="project" value="UniProtKB-UniRule"/>
</dbReference>
<feature type="region of interest" description="Interaction with DNA" evidence="11">
    <location>
        <begin position="193"/>
        <end position="198"/>
    </location>
</feature>
<dbReference type="Gene3D" id="3.30.65.10">
    <property type="entry name" value="Bacterial Topoisomerase I, domain 1"/>
    <property type="match status" value="1"/>
</dbReference>
<evidence type="ECO:0000313" key="15">
    <source>
        <dbReference type="EMBL" id="GBF36287.1"/>
    </source>
</evidence>
<dbReference type="InterPro" id="IPR013826">
    <property type="entry name" value="Topo_IA_cen_sub3"/>
</dbReference>
<dbReference type="EMBL" id="BFAX01000003">
    <property type="protein sequence ID" value="GBF36287.1"/>
    <property type="molecule type" value="Genomic_DNA"/>
</dbReference>
<dbReference type="PANTHER" id="PTHR11390">
    <property type="entry name" value="PROKARYOTIC DNA TOPOISOMERASE"/>
    <property type="match status" value="1"/>
</dbReference>
<evidence type="ECO:0000256" key="4">
    <source>
        <dbReference type="ARBA" id="ARBA00022737"/>
    </source>
</evidence>
<comment type="caution">
    <text evidence="11">Lacks conserved residue(s) required for the propagation of feature annotation.</text>
</comment>
<dbReference type="Gene3D" id="1.10.460.10">
    <property type="entry name" value="Topoisomerase I, domain 2"/>
    <property type="match status" value="1"/>
</dbReference>